<reference evidence="1" key="2">
    <citation type="journal article" date="2021" name="PeerJ">
        <title>Extensive microbial diversity within the chicken gut microbiome revealed by metagenomics and culture.</title>
        <authorList>
            <person name="Gilroy R."/>
            <person name="Ravi A."/>
            <person name="Getino M."/>
            <person name="Pursley I."/>
            <person name="Horton D.L."/>
            <person name="Alikhan N.F."/>
            <person name="Baker D."/>
            <person name="Gharbi K."/>
            <person name="Hall N."/>
            <person name="Watson M."/>
            <person name="Adriaenssens E.M."/>
            <person name="Foster-Nyarko E."/>
            <person name="Jarju S."/>
            <person name="Secka A."/>
            <person name="Antonio M."/>
            <person name="Oren A."/>
            <person name="Chaudhuri R.R."/>
            <person name="La Ragione R."/>
            <person name="Hildebrand F."/>
            <person name="Pallen M.J."/>
        </authorList>
    </citation>
    <scope>NUCLEOTIDE SEQUENCE</scope>
    <source>
        <strain evidence="1">ChiHjej9B8-7071</strain>
    </source>
</reference>
<dbReference type="Proteomes" id="UP000824258">
    <property type="component" value="Unassembled WGS sequence"/>
</dbReference>
<protein>
    <submittedName>
        <fullName evidence="1">DUF2284 domain-containing protein</fullName>
    </submittedName>
</protein>
<accession>A0A9D1A8M3</accession>
<reference evidence="1" key="1">
    <citation type="submission" date="2020-10" db="EMBL/GenBank/DDBJ databases">
        <authorList>
            <person name="Gilroy R."/>
        </authorList>
    </citation>
    <scope>NUCLEOTIDE SEQUENCE</scope>
    <source>
        <strain evidence="1">ChiHjej9B8-7071</strain>
    </source>
</reference>
<evidence type="ECO:0000313" key="2">
    <source>
        <dbReference type="Proteomes" id="UP000824258"/>
    </source>
</evidence>
<dbReference type="InterPro" id="IPR019271">
    <property type="entry name" value="DUF2284_metal-binding"/>
</dbReference>
<proteinExistence type="predicted"/>
<sequence>MLDRTKLEEALAALPIFQYAYFSPLDLVFTERVRHVCETECPMYGKTWACPPAVGTVEECRARCLSYPEGLMISTVTEVGDVENLEETLSTRKEHEEITHQVAKLVAEQGLETYVLSTEACALCEKCAYPDAPCRHPDKMYPCVESHGILVTDLCEKQGMEFFNGNIVTWFSLILYRRSTP</sequence>
<dbReference type="EMBL" id="DVGD01000049">
    <property type="protein sequence ID" value="HIR09110.1"/>
    <property type="molecule type" value="Genomic_DNA"/>
</dbReference>
<comment type="caution">
    <text evidence="1">The sequence shown here is derived from an EMBL/GenBank/DDBJ whole genome shotgun (WGS) entry which is preliminary data.</text>
</comment>
<gene>
    <name evidence="1" type="ORF">IAA70_01755</name>
</gene>
<name>A0A9D1A8M3_9FIRM</name>
<dbReference type="AlphaFoldDB" id="A0A9D1A8M3"/>
<evidence type="ECO:0000313" key="1">
    <source>
        <dbReference type="EMBL" id="HIR09110.1"/>
    </source>
</evidence>
<organism evidence="1 2">
    <name type="scientific">Candidatus Avoscillospira stercoripullorum</name>
    <dbReference type="NCBI Taxonomy" id="2840709"/>
    <lineage>
        <taxon>Bacteria</taxon>
        <taxon>Bacillati</taxon>
        <taxon>Bacillota</taxon>
        <taxon>Clostridia</taxon>
        <taxon>Eubacteriales</taxon>
        <taxon>Oscillospiraceae</taxon>
        <taxon>Oscillospiraceae incertae sedis</taxon>
        <taxon>Candidatus Avoscillospira</taxon>
    </lineage>
</organism>
<dbReference type="Pfam" id="PF10050">
    <property type="entry name" value="DUF2284"/>
    <property type="match status" value="1"/>
</dbReference>